<keyword evidence="1" id="KW-0812">Transmembrane</keyword>
<dbReference type="RefSeq" id="WP_127831332.1">
    <property type="nucleotide sequence ID" value="NZ_RZYA01000017.1"/>
</dbReference>
<evidence type="ECO:0000256" key="1">
    <source>
        <dbReference type="SAM" id="Phobius"/>
    </source>
</evidence>
<evidence type="ECO:0000313" key="2">
    <source>
        <dbReference type="EMBL" id="RVU19546.1"/>
    </source>
</evidence>
<dbReference type="InterPro" id="IPR058307">
    <property type="entry name" value="DUF7994"/>
</dbReference>
<keyword evidence="1" id="KW-0472">Membrane</keyword>
<proteinExistence type="predicted"/>
<comment type="caution">
    <text evidence="2">The sequence shown here is derived from an EMBL/GenBank/DDBJ whole genome shotgun (WGS) entry which is preliminary data.</text>
</comment>
<dbReference type="Proteomes" id="UP000283128">
    <property type="component" value="Unassembled WGS sequence"/>
</dbReference>
<protein>
    <submittedName>
        <fullName evidence="2">Uncharacterized protein</fullName>
    </submittedName>
</protein>
<feature type="transmembrane region" description="Helical" evidence="1">
    <location>
        <begin position="68"/>
        <end position="91"/>
    </location>
</feature>
<sequence>MHWYLVGVAAALWVLVAVSGVVAIRTGRVLPPWVGRRVLRPRLWGAGAIVMALGMAVPSLYPVAHSDMAIDAVFVVGTGLFLGGMACQMLAQRQGHDRTEPAA</sequence>
<dbReference type="EMBL" id="RZYA01000017">
    <property type="protein sequence ID" value="RVU19546.1"/>
    <property type="molecule type" value="Genomic_DNA"/>
</dbReference>
<accession>A0A3S2XP55</accession>
<organism evidence="2 3">
    <name type="scientific">Streptomyces antnestii</name>
    <dbReference type="NCBI Taxonomy" id="2494256"/>
    <lineage>
        <taxon>Bacteria</taxon>
        <taxon>Bacillati</taxon>
        <taxon>Actinomycetota</taxon>
        <taxon>Actinomycetes</taxon>
        <taxon>Kitasatosporales</taxon>
        <taxon>Streptomycetaceae</taxon>
        <taxon>Streptomyces</taxon>
    </lineage>
</organism>
<gene>
    <name evidence="2" type="ORF">EOT10_29090</name>
</gene>
<name>A0A3S2XP55_9ACTN</name>
<reference evidence="2 3" key="1">
    <citation type="submission" date="2019-01" db="EMBL/GenBank/DDBJ databases">
        <title>Genome sequences of Streptomyces and Rhizobium isolates collected from root and soil.</title>
        <authorList>
            <person name="Chhettri S."/>
            <person name="Sevigny J.L."/>
            <person name="Sen A."/>
            <person name="Ennis N."/>
            <person name="Tisa L."/>
        </authorList>
    </citation>
    <scope>NUCLEOTIDE SEQUENCE [LARGE SCALE GENOMIC DNA]</scope>
    <source>
        <strain evidence="2 3">San01</strain>
    </source>
</reference>
<keyword evidence="3" id="KW-1185">Reference proteome</keyword>
<dbReference type="OrthoDB" id="4322403at2"/>
<evidence type="ECO:0000313" key="3">
    <source>
        <dbReference type="Proteomes" id="UP000283128"/>
    </source>
</evidence>
<feature type="transmembrane region" description="Helical" evidence="1">
    <location>
        <begin position="43"/>
        <end position="61"/>
    </location>
</feature>
<keyword evidence="1" id="KW-1133">Transmembrane helix</keyword>
<dbReference type="Pfam" id="PF25957">
    <property type="entry name" value="DUF7994"/>
    <property type="match status" value="1"/>
</dbReference>
<dbReference type="AlphaFoldDB" id="A0A3S2XP55"/>